<protein>
    <submittedName>
        <fullName evidence="2">Uncharacterized protein</fullName>
    </submittedName>
</protein>
<evidence type="ECO:0000313" key="2">
    <source>
        <dbReference type="EMBL" id="TNJ64835.1"/>
    </source>
</evidence>
<name>A0A5C4T7K8_9BACL</name>
<dbReference type="Proteomes" id="UP000307943">
    <property type="component" value="Unassembled WGS sequence"/>
</dbReference>
<dbReference type="RefSeq" id="WP_139603709.1">
    <property type="nucleotide sequence ID" value="NZ_VDCQ01000025.1"/>
</dbReference>
<dbReference type="EMBL" id="VDCQ01000025">
    <property type="protein sequence ID" value="TNJ64835.1"/>
    <property type="molecule type" value="Genomic_DNA"/>
</dbReference>
<keyword evidence="1" id="KW-1133">Transmembrane helix</keyword>
<comment type="caution">
    <text evidence="2">The sequence shown here is derived from an EMBL/GenBank/DDBJ whole genome shotgun (WGS) entry which is preliminary data.</text>
</comment>
<keyword evidence="1" id="KW-0472">Membrane</keyword>
<keyword evidence="1" id="KW-0812">Transmembrane</keyword>
<sequence length="115" mass="13282">MHEPTRGAGNGTIGSKISGTLSGLLPRKIKYRFFFSFVIVIHIPFFLFQLYYFNRTERLIVERAVNHYEKRFQLQDEHRFPAMDRIGTQPRIYRCPDGGIGGEAAEGTGFIEINR</sequence>
<evidence type="ECO:0000313" key="3">
    <source>
        <dbReference type="Proteomes" id="UP000307943"/>
    </source>
</evidence>
<dbReference type="AlphaFoldDB" id="A0A5C4T7K8"/>
<evidence type="ECO:0000256" key="1">
    <source>
        <dbReference type="SAM" id="Phobius"/>
    </source>
</evidence>
<keyword evidence="3" id="KW-1185">Reference proteome</keyword>
<accession>A0A5C4T7K8</accession>
<proteinExistence type="predicted"/>
<organism evidence="2 3">
    <name type="scientific">Paenibacillus hemerocallicola</name>
    <dbReference type="NCBI Taxonomy" id="1172614"/>
    <lineage>
        <taxon>Bacteria</taxon>
        <taxon>Bacillati</taxon>
        <taxon>Bacillota</taxon>
        <taxon>Bacilli</taxon>
        <taxon>Bacillales</taxon>
        <taxon>Paenibacillaceae</taxon>
        <taxon>Paenibacillus</taxon>
    </lineage>
</organism>
<reference evidence="2 3" key="1">
    <citation type="submission" date="2019-05" db="EMBL/GenBank/DDBJ databases">
        <title>We sequenced the genome of Paenibacillus hemerocallicola KCTC 33185 for further insight into its adaptation and study the phylogeny of Paenibacillus.</title>
        <authorList>
            <person name="Narsing Rao M.P."/>
        </authorList>
    </citation>
    <scope>NUCLEOTIDE SEQUENCE [LARGE SCALE GENOMIC DNA]</scope>
    <source>
        <strain evidence="2 3">KCTC 33185</strain>
    </source>
</reference>
<feature type="transmembrane region" description="Helical" evidence="1">
    <location>
        <begin position="33"/>
        <end position="53"/>
    </location>
</feature>
<gene>
    <name evidence="2" type="ORF">FE784_18495</name>
</gene>